<keyword evidence="3" id="KW-1185">Reference proteome</keyword>
<feature type="region of interest" description="Disordered" evidence="1">
    <location>
        <begin position="100"/>
        <end position="183"/>
    </location>
</feature>
<gene>
    <name evidence="2" type="ORF">PECAL_6P06170</name>
</gene>
<dbReference type="Proteomes" id="UP000789595">
    <property type="component" value="Unassembled WGS sequence"/>
</dbReference>
<dbReference type="AlphaFoldDB" id="A0A8J2X6Z5"/>
<proteinExistence type="predicted"/>
<evidence type="ECO:0000313" key="3">
    <source>
        <dbReference type="Proteomes" id="UP000789595"/>
    </source>
</evidence>
<feature type="compositionally biased region" description="Basic residues" evidence="1">
    <location>
        <begin position="110"/>
        <end position="121"/>
    </location>
</feature>
<name>A0A8J2X6Z5_9STRA</name>
<accession>A0A8J2X6Z5</accession>
<evidence type="ECO:0000313" key="2">
    <source>
        <dbReference type="EMBL" id="CAH0379014.1"/>
    </source>
</evidence>
<comment type="caution">
    <text evidence="2">The sequence shown here is derived from an EMBL/GenBank/DDBJ whole genome shotgun (WGS) entry which is preliminary data.</text>
</comment>
<reference evidence="2" key="1">
    <citation type="submission" date="2021-11" db="EMBL/GenBank/DDBJ databases">
        <authorList>
            <consortium name="Genoscope - CEA"/>
            <person name="William W."/>
        </authorList>
    </citation>
    <scope>NUCLEOTIDE SEQUENCE</scope>
</reference>
<feature type="region of interest" description="Disordered" evidence="1">
    <location>
        <begin position="228"/>
        <end position="250"/>
    </location>
</feature>
<feature type="compositionally biased region" description="Low complexity" evidence="1">
    <location>
        <begin position="161"/>
        <end position="170"/>
    </location>
</feature>
<organism evidence="2 3">
    <name type="scientific">Pelagomonas calceolata</name>
    <dbReference type="NCBI Taxonomy" id="35677"/>
    <lineage>
        <taxon>Eukaryota</taxon>
        <taxon>Sar</taxon>
        <taxon>Stramenopiles</taxon>
        <taxon>Ochrophyta</taxon>
        <taxon>Pelagophyceae</taxon>
        <taxon>Pelagomonadales</taxon>
        <taxon>Pelagomonadaceae</taxon>
        <taxon>Pelagomonas</taxon>
    </lineage>
</organism>
<dbReference type="EMBL" id="CAKKNE010000006">
    <property type="protein sequence ID" value="CAH0379014.1"/>
    <property type="molecule type" value="Genomic_DNA"/>
</dbReference>
<evidence type="ECO:0000256" key="1">
    <source>
        <dbReference type="SAM" id="MobiDB-lite"/>
    </source>
</evidence>
<sequence length="262" mass="27989">MAEAAPPWQQNTPYEVRVTAKPLRSLTYDVLPPAPSSDTTAVVQEAGGAVVVKRAASGAEREFRGRSAKTTPLDAALIFDATAGTFELRRVAAAAVKLAPPPPASLAPSPKKKPGARKRAPTQRFSAMTDGGKTYRAAPPAPADEDEEAELVCQPRKKARPATAPAAAKPTAKKKASATGEDAKSLVDRAAPIAVVQKNPKRAPRRRRNSRLRRGVPGVCSVAYVETNRSRPRRAPPASASTNTWPRRRRPSFLNWAGRGLI</sequence>
<protein>
    <submittedName>
        <fullName evidence="2">Uncharacterized protein</fullName>
    </submittedName>
</protein>